<evidence type="ECO:0000313" key="4">
    <source>
        <dbReference type="Proteomes" id="UP001501727"/>
    </source>
</evidence>
<dbReference type="CDD" id="cd10448">
    <property type="entry name" value="GIY-YIG_unchar_3"/>
    <property type="match status" value="1"/>
</dbReference>
<dbReference type="PANTHER" id="PTHR34477">
    <property type="entry name" value="UPF0213 PROTEIN YHBQ"/>
    <property type="match status" value="1"/>
</dbReference>
<dbReference type="Gene3D" id="3.40.1440.10">
    <property type="entry name" value="GIY-YIG endonuclease"/>
    <property type="match status" value="1"/>
</dbReference>
<evidence type="ECO:0000313" key="3">
    <source>
        <dbReference type="EMBL" id="GAA3911617.1"/>
    </source>
</evidence>
<proteinExistence type="inferred from homology"/>
<protein>
    <submittedName>
        <fullName evidence="3">GIY-YIG nuclease family protein</fullName>
    </submittedName>
</protein>
<reference evidence="4" key="1">
    <citation type="journal article" date="2019" name="Int. J. Syst. Evol. Microbiol.">
        <title>The Global Catalogue of Microorganisms (GCM) 10K type strain sequencing project: providing services to taxonomists for standard genome sequencing and annotation.</title>
        <authorList>
            <consortium name="The Broad Institute Genomics Platform"/>
            <consortium name="The Broad Institute Genome Sequencing Center for Infectious Disease"/>
            <person name="Wu L."/>
            <person name="Ma J."/>
        </authorList>
    </citation>
    <scope>NUCLEOTIDE SEQUENCE [LARGE SCALE GENOMIC DNA]</scope>
    <source>
        <strain evidence="4">JCM 16916</strain>
    </source>
</reference>
<dbReference type="InterPro" id="IPR050190">
    <property type="entry name" value="UPF0213_domain"/>
</dbReference>
<dbReference type="PANTHER" id="PTHR34477:SF5">
    <property type="entry name" value="BSL5627 PROTEIN"/>
    <property type="match status" value="1"/>
</dbReference>
<keyword evidence="4" id="KW-1185">Reference proteome</keyword>
<evidence type="ECO:0000259" key="2">
    <source>
        <dbReference type="PROSITE" id="PS50164"/>
    </source>
</evidence>
<comment type="similarity">
    <text evidence="1">Belongs to the UPF0213 family.</text>
</comment>
<sequence length="96" mass="11058">MKTFHVYILASRSRALYVGVTSDLLRRIHEHRQHLVPGHTQRCRITRLVYCEEAGADAAAAIAREKQIKGWRREKKVALIATDNPTWEDLAADWYG</sequence>
<dbReference type="PROSITE" id="PS50164">
    <property type="entry name" value="GIY_YIG"/>
    <property type="match status" value="1"/>
</dbReference>
<evidence type="ECO:0000256" key="1">
    <source>
        <dbReference type="ARBA" id="ARBA00007435"/>
    </source>
</evidence>
<accession>A0ABP7M0S0</accession>
<name>A0ABP7M0S0_9GAMM</name>
<dbReference type="Proteomes" id="UP001501727">
    <property type="component" value="Unassembled WGS sequence"/>
</dbReference>
<dbReference type="EMBL" id="BAAAZU010000001">
    <property type="protein sequence ID" value="GAA3911617.1"/>
    <property type="molecule type" value="Genomic_DNA"/>
</dbReference>
<dbReference type="Pfam" id="PF01541">
    <property type="entry name" value="GIY-YIG"/>
    <property type="match status" value="1"/>
</dbReference>
<organism evidence="3 4">
    <name type="scientific">Luteimonas lutimaris</name>
    <dbReference type="NCBI Taxonomy" id="698645"/>
    <lineage>
        <taxon>Bacteria</taxon>
        <taxon>Pseudomonadati</taxon>
        <taxon>Pseudomonadota</taxon>
        <taxon>Gammaproteobacteria</taxon>
        <taxon>Lysobacterales</taxon>
        <taxon>Lysobacteraceae</taxon>
        <taxon>Luteimonas</taxon>
    </lineage>
</organism>
<dbReference type="SUPFAM" id="SSF82771">
    <property type="entry name" value="GIY-YIG endonuclease"/>
    <property type="match status" value="1"/>
</dbReference>
<gene>
    <name evidence="3" type="ORF">GCM10022229_00130</name>
</gene>
<comment type="caution">
    <text evidence="3">The sequence shown here is derived from an EMBL/GenBank/DDBJ whole genome shotgun (WGS) entry which is preliminary data.</text>
</comment>
<dbReference type="InterPro" id="IPR035901">
    <property type="entry name" value="GIY-YIG_endonuc_sf"/>
</dbReference>
<dbReference type="RefSeq" id="WP_344757880.1">
    <property type="nucleotide sequence ID" value="NZ_BAAAZU010000001.1"/>
</dbReference>
<dbReference type="InterPro" id="IPR000305">
    <property type="entry name" value="GIY-YIG_endonuc"/>
</dbReference>
<feature type="domain" description="GIY-YIG" evidence="2">
    <location>
        <begin position="2"/>
        <end position="78"/>
    </location>
</feature>